<accession>A0A396ZZT7</accession>
<name>A0A396ZZT7_APHAT</name>
<dbReference type="VEuPathDB" id="FungiDB:H257_00533"/>
<protein>
    <recommendedName>
        <fullName evidence="1">Peptidase C51 domain-containing protein</fullName>
    </recommendedName>
</protein>
<dbReference type="EMBL" id="QUSZ01008619">
    <property type="protein sequence ID" value="RHY00176.1"/>
    <property type="molecule type" value="Genomic_DNA"/>
</dbReference>
<evidence type="ECO:0000259" key="1">
    <source>
        <dbReference type="PROSITE" id="PS50911"/>
    </source>
</evidence>
<sequence length="376" mass="41184">MATSQRRWPGDNPDGAKTIPVGMVHGAVLGSYKGVEGYNNNYKNNPHAEHDDYDGSNFLNGVCTGMKWQCVEYARRYWIVNHGIVLPSLSWAAHIWDRVTHASRLGDFAIVPLLKFPNFGTEKPVVGDLLVYKSTPSQWVGHVAVVADVVTKEGGTLALYVAEQNMHNDKLWAGGHYADELHLVTGTSRDGKTTYSITHPDPDLILDGWVRASLDDAVLRAPWSRPPPRLPLSGVYDKESAIALQKFVGSYADGSHGGMTNTDLRNILRQHGDPSEAPTTPNTAELVKCFRLFLARHWALVRSTGDDDSGKDLVAVCPGTTQCVCRVIRREEIHPASSEDGTAAEVCHTTKALQGFLNSVHHPHDLRSAAALVDRA</sequence>
<dbReference type="AlphaFoldDB" id="A0A396ZZT7"/>
<proteinExistence type="predicted"/>
<dbReference type="InterPro" id="IPR038765">
    <property type="entry name" value="Papain-like_cys_pep_sf"/>
</dbReference>
<dbReference type="Pfam" id="PF05257">
    <property type="entry name" value="CHAP"/>
    <property type="match status" value="1"/>
</dbReference>
<dbReference type="PROSITE" id="PS50911">
    <property type="entry name" value="CHAP"/>
    <property type="match status" value="1"/>
</dbReference>
<dbReference type="GO" id="GO:0016874">
    <property type="term" value="F:ligase activity"/>
    <property type="evidence" value="ECO:0007669"/>
    <property type="project" value="TreeGrafter"/>
</dbReference>
<dbReference type="Proteomes" id="UP000265427">
    <property type="component" value="Unassembled WGS sequence"/>
</dbReference>
<dbReference type="PANTHER" id="PTHR30094:SF0">
    <property type="entry name" value="BIFUNCTIONAL GLUTATHIONYLSPERMIDINE SYNTHETASE_AMIDASE-RELATED"/>
    <property type="match status" value="1"/>
</dbReference>
<feature type="domain" description="Peptidase C51" evidence="1">
    <location>
        <begin position="45"/>
        <end position="197"/>
    </location>
</feature>
<dbReference type="SUPFAM" id="SSF54001">
    <property type="entry name" value="Cysteine proteinases"/>
    <property type="match status" value="1"/>
</dbReference>
<dbReference type="InterPro" id="IPR007921">
    <property type="entry name" value="CHAP_dom"/>
</dbReference>
<evidence type="ECO:0000313" key="2">
    <source>
        <dbReference type="EMBL" id="RHY00176.1"/>
    </source>
</evidence>
<dbReference type="Gene3D" id="3.90.1720.10">
    <property type="entry name" value="endopeptidase domain like (from Nostoc punctiforme)"/>
    <property type="match status" value="1"/>
</dbReference>
<dbReference type="PANTHER" id="PTHR30094">
    <property type="entry name" value="BIFUNCTIONAL GLUTATHIONYLSPERMIDINE SYNTHETASE/AMIDASE-RELATED"/>
    <property type="match status" value="1"/>
</dbReference>
<organism evidence="2 3">
    <name type="scientific">Aphanomyces astaci</name>
    <name type="common">Crayfish plague agent</name>
    <dbReference type="NCBI Taxonomy" id="112090"/>
    <lineage>
        <taxon>Eukaryota</taxon>
        <taxon>Sar</taxon>
        <taxon>Stramenopiles</taxon>
        <taxon>Oomycota</taxon>
        <taxon>Saprolegniomycetes</taxon>
        <taxon>Saprolegniales</taxon>
        <taxon>Verrucalvaceae</taxon>
        <taxon>Aphanomyces</taxon>
    </lineage>
</organism>
<gene>
    <name evidence="2" type="ORF">DYB36_005469</name>
</gene>
<dbReference type="InterPro" id="IPR051705">
    <property type="entry name" value="Gsp_Synthetase/Amidase"/>
</dbReference>
<comment type="caution">
    <text evidence="2">The sequence shown here is derived from an EMBL/GenBank/DDBJ whole genome shotgun (WGS) entry which is preliminary data.</text>
</comment>
<reference evidence="2 3" key="1">
    <citation type="submission" date="2018-08" db="EMBL/GenBank/DDBJ databases">
        <title>Aphanomyces genome sequencing and annotation.</title>
        <authorList>
            <person name="Minardi D."/>
            <person name="Oidtmann B."/>
            <person name="Van Der Giezen M."/>
            <person name="Studholme D.J."/>
        </authorList>
    </citation>
    <scope>NUCLEOTIDE SEQUENCE [LARGE SCALE GENOMIC DNA]</scope>
    <source>
        <strain evidence="2 3">Kv</strain>
    </source>
</reference>
<evidence type="ECO:0000313" key="3">
    <source>
        <dbReference type="Proteomes" id="UP000265427"/>
    </source>
</evidence>